<dbReference type="PANTHER" id="PTHR43342">
    <property type="entry name" value="NADH-QUINONE OXIDOREDUCTASE, E SUBUNIT"/>
    <property type="match status" value="1"/>
</dbReference>
<proteinExistence type="inferred from homology"/>
<dbReference type="PIRSF" id="PIRSF000216">
    <property type="entry name" value="NADH_DH_24kDa"/>
    <property type="match status" value="1"/>
</dbReference>
<dbReference type="GO" id="GO:0016491">
    <property type="term" value="F:oxidoreductase activity"/>
    <property type="evidence" value="ECO:0007669"/>
    <property type="project" value="InterPro"/>
</dbReference>
<dbReference type="PANTHER" id="PTHR43342:SF2">
    <property type="entry name" value="POTENTIAL NAD-REDUCING HYDROGENASE SUBUNIT"/>
    <property type="match status" value="1"/>
</dbReference>
<keyword evidence="5 7" id="KW-0411">Iron-sulfur</keyword>
<dbReference type="OrthoDB" id="9807941at2"/>
<dbReference type="SUPFAM" id="SSF52833">
    <property type="entry name" value="Thioredoxin-like"/>
    <property type="match status" value="1"/>
</dbReference>
<evidence type="ECO:0000313" key="9">
    <source>
        <dbReference type="Proteomes" id="UP000190285"/>
    </source>
</evidence>
<dbReference type="Gene3D" id="3.40.30.10">
    <property type="entry name" value="Glutaredoxin"/>
    <property type="match status" value="1"/>
</dbReference>
<dbReference type="Pfam" id="PF01257">
    <property type="entry name" value="2Fe-2S_thioredx"/>
    <property type="match status" value="1"/>
</dbReference>
<evidence type="ECO:0000256" key="1">
    <source>
        <dbReference type="ARBA" id="ARBA00010643"/>
    </source>
</evidence>
<evidence type="ECO:0000256" key="2">
    <source>
        <dbReference type="ARBA" id="ARBA00022714"/>
    </source>
</evidence>
<dbReference type="CDD" id="cd03064">
    <property type="entry name" value="TRX_Fd_NuoE"/>
    <property type="match status" value="1"/>
</dbReference>
<feature type="binding site" evidence="7">
    <location>
        <position position="89"/>
    </location>
    <ligand>
        <name>[2Fe-2S] cluster</name>
        <dbReference type="ChEBI" id="CHEBI:190135"/>
    </ligand>
</feature>
<organism evidence="8 9">
    <name type="scientific">Maledivibacter halophilus</name>
    <dbReference type="NCBI Taxonomy" id="36842"/>
    <lineage>
        <taxon>Bacteria</taxon>
        <taxon>Bacillati</taxon>
        <taxon>Bacillota</taxon>
        <taxon>Clostridia</taxon>
        <taxon>Peptostreptococcales</taxon>
        <taxon>Caminicellaceae</taxon>
        <taxon>Maledivibacter</taxon>
    </lineage>
</organism>
<dbReference type="InterPro" id="IPR002023">
    <property type="entry name" value="NuoE-like"/>
</dbReference>
<dbReference type="Gene3D" id="1.10.10.1590">
    <property type="entry name" value="NADH-quinone oxidoreductase subunit E"/>
    <property type="match status" value="1"/>
</dbReference>
<dbReference type="EMBL" id="FUZT01000002">
    <property type="protein sequence ID" value="SKC51250.1"/>
    <property type="molecule type" value="Genomic_DNA"/>
</dbReference>
<reference evidence="8 9" key="1">
    <citation type="submission" date="2017-02" db="EMBL/GenBank/DDBJ databases">
        <authorList>
            <person name="Peterson S.W."/>
        </authorList>
    </citation>
    <scope>NUCLEOTIDE SEQUENCE [LARGE SCALE GENOMIC DNA]</scope>
    <source>
        <strain evidence="8 9">M1</strain>
    </source>
</reference>
<dbReference type="GO" id="GO:0046872">
    <property type="term" value="F:metal ion binding"/>
    <property type="evidence" value="ECO:0007669"/>
    <property type="project" value="UniProtKB-KW"/>
</dbReference>
<dbReference type="InterPro" id="IPR028431">
    <property type="entry name" value="NADP_DH_HndA-like"/>
</dbReference>
<dbReference type="Proteomes" id="UP000190285">
    <property type="component" value="Unassembled WGS sequence"/>
</dbReference>
<dbReference type="InterPro" id="IPR042128">
    <property type="entry name" value="NuoE_dom"/>
</dbReference>
<evidence type="ECO:0000256" key="4">
    <source>
        <dbReference type="ARBA" id="ARBA00023004"/>
    </source>
</evidence>
<gene>
    <name evidence="8" type="ORF">SAMN02194393_01218</name>
</gene>
<protein>
    <submittedName>
        <fullName evidence="8">NAD(P)-dependent iron-only hydrogenase diaphorase component iron-sulfur protein</fullName>
    </submittedName>
</protein>
<keyword evidence="9" id="KW-1185">Reference proteome</keyword>
<evidence type="ECO:0000256" key="6">
    <source>
        <dbReference type="ARBA" id="ARBA00034078"/>
    </source>
</evidence>
<feature type="binding site" evidence="7">
    <location>
        <position position="129"/>
    </location>
    <ligand>
        <name>[2Fe-2S] cluster</name>
        <dbReference type="ChEBI" id="CHEBI:190135"/>
    </ligand>
</feature>
<comment type="cofactor">
    <cofactor evidence="7">
        <name>[2Fe-2S] cluster</name>
        <dbReference type="ChEBI" id="CHEBI:190135"/>
    </cofactor>
    <text evidence="7">Binds 1 [2Fe-2S] cluster.</text>
</comment>
<dbReference type="STRING" id="36842.SAMN02194393_01218"/>
<comment type="cofactor">
    <cofactor evidence="6">
        <name>[2Fe-2S] cluster</name>
        <dbReference type="ChEBI" id="CHEBI:190135"/>
    </cofactor>
</comment>
<feature type="binding site" evidence="7">
    <location>
        <position position="125"/>
    </location>
    <ligand>
        <name>[2Fe-2S] cluster</name>
        <dbReference type="ChEBI" id="CHEBI:190135"/>
    </ligand>
</feature>
<keyword evidence="4 7" id="KW-0408">Iron</keyword>
<dbReference type="RefSeq" id="WP_079490086.1">
    <property type="nucleotide sequence ID" value="NZ_FUZT01000002.1"/>
</dbReference>
<sequence length="157" mass="17024">MAKDILTKENFDKLGEVIEVNKGRKGALMPVLNEAQNIFGAIPLEVQKVISRELNIPVAEIYGVVTFYSQFSLVPKGEYVVSVCLGTACYVKGAQTIIDRVSKELNVEVGGTSPDGKFSLQATRCIGACGLAPVLTINEDVYGRLVEADVPDILKKY</sequence>
<evidence type="ECO:0000256" key="7">
    <source>
        <dbReference type="PIRSR" id="PIRSR000216-1"/>
    </source>
</evidence>
<dbReference type="AlphaFoldDB" id="A0A1T5JII0"/>
<comment type="similarity">
    <text evidence="1">Belongs to the complex I 24 kDa subunit family.</text>
</comment>
<feature type="binding site" evidence="7">
    <location>
        <position position="84"/>
    </location>
    <ligand>
        <name>[2Fe-2S] cluster</name>
        <dbReference type="ChEBI" id="CHEBI:190135"/>
    </ligand>
</feature>
<evidence type="ECO:0000256" key="3">
    <source>
        <dbReference type="ARBA" id="ARBA00022723"/>
    </source>
</evidence>
<dbReference type="InterPro" id="IPR036249">
    <property type="entry name" value="Thioredoxin-like_sf"/>
</dbReference>
<evidence type="ECO:0000313" key="8">
    <source>
        <dbReference type="EMBL" id="SKC51250.1"/>
    </source>
</evidence>
<accession>A0A1T5JII0</accession>
<keyword evidence="2 7" id="KW-0001">2Fe-2S</keyword>
<dbReference type="GO" id="GO:0051537">
    <property type="term" value="F:2 iron, 2 sulfur cluster binding"/>
    <property type="evidence" value="ECO:0007669"/>
    <property type="project" value="UniProtKB-KW"/>
</dbReference>
<evidence type="ECO:0000256" key="5">
    <source>
        <dbReference type="ARBA" id="ARBA00023014"/>
    </source>
</evidence>
<name>A0A1T5JII0_9FIRM</name>
<dbReference type="InterPro" id="IPR041921">
    <property type="entry name" value="NuoE_N"/>
</dbReference>
<keyword evidence="3 7" id="KW-0479">Metal-binding</keyword>